<dbReference type="Proteomes" id="UP001163603">
    <property type="component" value="Chromosome 5"/>
</dbReference>
<keyword evidence="2" id="KW-1185">Reference proteome</keyword>
<evidence type="ECO:0000313" key="1">
    <source>
        <dbReference type="EMBL" id="KAJ0040714.1"/>
    </source>
</evidence>
<sequence length="16" mass="1916">MYYQILMKVKEVAGEN</sequence>
<name>A0ACC0YU51_9ROSI</name>
<reference evidence="2" key="1">
    <citation type="journal article" date="2023" name="G3 (Bethesda)">
        <title>Genome assembly and association tests identify interacting loci associated with vigor, precocity, and sex in interspecific pistachio rootstocks.</title>
        <authorList>
            <person name="Palmer W."/>
            <person name="Jacygrad E."/>
            <person name="Sagayaradj S."/>
            <person name="Cavanaugh K."/>
            <person name="Han R."/>
            <person name="Bertier L."/>
            <person name="Beede B."/>
            <person name="Kafkas S."/>
            <person name="Golino D."/>
            <person name="Preece J."/>
            <person name="Michelmore R."/>
        </authorList>
    </citation>
    <scope>NUCLEOTIDE SEQUENCE [LARGE SCALE GENOMIC DNA]</scope>
</reference>
<gene>
    <name evidence="1" type="ORF">Pint_27775</name>
</gene>
<dbReference type="EMBL" id="CM047740">
    <property type="protein sequence ID" value="KAJ0040714.1"/>
    <property type="molecule type" value="Genomic_DNA"/>
</dbReference>
<protein>
    <submittedName>
        <fullName evidence="1">Uncharacterized protein</fullName>
    </submittedName>
</protein>
<evidence type="ECO:0000313" key="2">
    <source>
        <dbReference type="Proteomes" id="UP001163603"/>
    </source>
</evidence>
<proteinExistence type="predicted"/>
<organism evidence="1 2">
    <name type="scientific">Pistacia integerrima</name>
    <dbReference type="NCBI Taxonomy" id="434235"/>
    <lineage>
        <taxon>Eukaryota</taxon>
        <taxon>Viridiplantae</taxon>
        <taxon>Streptophyta</taxon>
        <taxon>Embryophyta</taxon>
        <taxon>Tracheophyta</taxon>
        <taxon>Spermatophyta</taxon>
        <taxon>Magnoliopsida</taxon>
        <taxon>eudicotyledons</taxon>
        <taxon>Gunneridae</taxon>
        <taxon>Pentapetalae</taxon>
        <taxon>rosids</taxon>
        <taxon>malvids</taxon>
        <taxon>Sapindales</taxon>
        <taxon>Anacardiaceae</taxon>
        <taxon>Pistacia</taxon>
    </lineage>
</organism>
<accession>A0ACC0YU51</accession>
<comment type="caution">
    <text evidence="1">The sequence shown here is derived from an EMBL/GenBank/DDBJ whole genome shotgun (WGS) entry which is preliminary data.</text>
</comment>